<evidence type="ECO:0000313" key="6">
    <source>
        <dbReference type="Proteomes" id="UP001549204"/>
    </source>
</evidence>
<dbReference type="Proteomes" id="UP001549204">
    <property type="component" value="Unassembled WGS sequence"/>
</dbReference>
<dbReference type="PANTHER" id="PTHR11895">
    <property type="entry name" value="TRANSAMIDASE"/>
    <property type="match status" value="1"/>
</dbReference>
<dbReference type="EMBL" id="JBEPMC010000026">
    <property type="protein sequence ID" value="MET3583851.1"/>
    <property type="molecule type" value="Genomic_DNA"/>
</dbReference>
<gene>
    <name evidence="5" type="ORF">ABID19_006917</name>
</gene>
<dbReference type="InterPro" id="IPR000120">
    <property type="entry name" value="Amidase"/>
</dbReference>
<sequence>MRLRDYARHDAVGLAELVHKGEVSPLEIIEAALAAVDCINPEVNAAFLIDAERALDAAREVDNSAPLAGVPFLIKDVNVFVAEWTTTFASRFFREAQPKGDSEIVKRWRKAGLIFLGRSNTPEFAEDAVTETTWRGITYNPWDKRVTVGGSSGGAAAAVASGMMPVAHGTDVGGSIRIPAACCGLFGLKPTRGLNPLGPHYAELGAGLNSDHVISRSVRDSAALLDVTAGPELAGRYMVRKSVPSYLAVLKEPVERLRIACVTRAPGGVTVDAEILAAVDEGAKQLEALGHHVESHGFPSLLDEDIGSSSLWMMDVAGEVTQRAKEIGRGPVRNELEAASWAILQKVRRMTALELAETRQRAHEATVAMAQHFADFDMILTPSLATLPPALGVIDGRSANFEYEAWIKAGLSFAPFSEIFNVTGQPAASLPLSHAKNGLPIGIQLVARQGQDHLLLTLSAQLEAANGWLDRHPPIWVGAIQS</sequence>
<proteinExistence type="inferred from homology"/>
<evidence type="ECO:0000313" key="5">
    <source>
        <dbReference type="EMBL" id="MET3583851.1"/>
    </source>
</evidence>
<evidence type="ECO:0000256" key="3">
    <source>
        <dbReference type="ARBA" id="ARBA00021874"/>
    </source>
</evidence>
<dbReference type="RefSeq" id="WP_263807262.1">
    <property type="nucleotide sequence ID" value="NZ_JBEPMC010000026.1"/>
</dbReference>
<evidence type="ECO:0000256" key="1">
    <source>
        <dbReference type="ARBA" id="ARBA00003871"/>
    </source>
</evidence>
<comment type="similarity">
    <text evidence="2">Belongs to the amidase family.</text>
</comment>
<dbReference type="PANTHER" id="PTHR11895:SF7">
    <property type="entry name" value="GLUTAMYL-TRNA(GLN) AMIDOTRANSFERASE SUBUNIT A, MITOCHONDRIAL"/>
    <property type="match status" value="1"/>
</dbReference>
<reference evidence="5 6" key="1">
    <citation type="submission" date="2024-06" db="EMBL/GenBank/DDBJ databases">
        <title>Genomic Encyclopedia of Type Strains, Phase IV (KMG-IV): sequencing the most valuable type-strain genomes for metagenomic binning, comparative biology and taxonomic classification.</title>
        <authorList>
            <person name="Goeker M."/>
        </authorList>
    </citation>
    <scope>NUCLEOTIDE SEQUENCE [LARGE SCALE GENOMIC DNA]</scope>
    <source>
        <strain evidence="5 6">DSM 100022</strain>
    </source>
</reference>
<dbReference type="Pfam" id="PF01425">
    <property type="entry name" value="Amidase"/>
    <property type="match status" value="1"/>
</dbReference>
<comment type="caution">
    <text evidence="5">The sequence shown here is derived from an EMBL/GenBank/DDBJ whole genome shotgun (WGS) entry which is preliminary data.</text>
</comment>
<dbReference type="SUPFAM" id="SSF75304">
    <property type="entry name" value="Amidase signature (AS) enzymes"/>
    <property type="match status" value="1"/>
</dbReference>
<dbReference type="InterPro" id="IPR020556">
    <property type="entry name" value="Amidase_CS"/>
</dbReference>
<organism evidence="5 6">
    <name type="scientific">Mesorhizobium robiniae</name>
    <dbReference type="NCBI Taxonomy" id="559315"/>
    <lineage>
        <taxon>Bacteria</taxon>
        <taxon>Pseudomonadati</taxon>
        <taxon>Pseudomonadota</taxon>
        <taxon>Alphaproteobacteria</taxon>
        <taxon>Hyphomicrobiales</taxon>
        <taxon>Phyllobacteriaceae</taxon>
        <taxon>Mesorhizobium</taxon>
    </lineage>
</organism>
<keyword evidence="6" id="KW-1185">Reference proteome</keyword>
<dbReference type="InterPro" id="IPR036928">
    <property type="entry name" value="AS_sf"/>
</dbReference>
<keyword evidence="5" id="KW-0378">Hydrolase</keyword>
<dbReference type="GO" id="GO:0004040">
    <property type="term" value="F:amidase activity"/>
    <property type="evidence" value="ECO:0007669"/>
    <property type="project" value="UniProtKB-EC"/>
</dbReference>
<evidence type="ECO:0000256" key="2">
    <source>
        <dbReference type="ARBA" id="ARBA00009199"/>
    </source>
</evidence>
<comment type="function">
    <text evidence="1">Hydrolyzes indole-3-acetamide (IAM) into indole-3-acetic acid (IAA).</text>
</comment>
<dbReference type="Gene3D" id="3.90.1300.10">
    <property type="entry name" value="Amidase signature (AS) domain"/>
    <property type="match status" value="1"/>
</dbReference>
<name>A0ABV2GZY5_9HYPH</name>
<evidence type="ECO:0000259" key="4">
    <source>
        <dbReference type="Pfam" id="PF01425"/>
    </source>
</evidence>
<dbReference type="PROSITE" id="PS00571">
    <property type="entry name" value="AMIDASES"/>
    <property type="match status" value="1"/>
</dbReference>
<accession>A0ABV2GZY5</accession>
<protein>
    <recommendedName>
        <fullName evidence="3">Indoleacetamide hydrolase</fullName>
    </recommendedName>
</protein>
<dbReference type="InterPro" id="IPR023631">
    <property type="entry name" value="Amidase_dom"/>
</dbReference>
<feature type="domain" description="Amidase" evidence="4">
    <location>
        <begin position="27"/>
        <end position="456"/>
    </location>
</feature>